<keyword evidence="2" id="KW-1185">Reference proteome</keyword>
<feature type="non-terminal residue" evidence="1">
    <location>
        <position position="1"/>
    </location>
</feature>
<gene>
    <name evidence="1" type="ORF">PMAYCL1PPCAC_09612</name>
</gene>
<dbReference type="AlphaFoldDB" id="A0AAN4ZJS5"/>
<organism evidence="1 2">
    <name type="scientific">Pristionchus mayeri</name>
    <dbReference type="NCBI Taxonomy" id="1317129"/>
    <lineage>
        <taxon>Eukaryota</taxon>
        <taxon>Metazoa</taxon>
        <taxon>Ecdysozoa</taxon>
        <taxon>Nematoda</taxon>
        <taxon>Chromadorea</taxon>
        <taxon>Rhabditida</taxon>
        <taxon>Rhabditina</taxon>
        <taxon>Diplogasteromorpha</taxon>
        <taxon>Diplogasteroidea</taxon>
        <taxon>Neodiplogasteridae</taxon>
        <taxon>Pristionchus</taxon>
    </lineage>
</organism>
<accession>A0AAN4ZJS5</accession>
<sequence length="82" mass="9400">TITTTYQHRCTNSEGCPWKSCPPERLPYFICSLGVDNEEVDLEKIMKANEWIADERANEMIHCSSCCTLCRDAEGRGENRNE</sequence>
<name>A0AAN4ZJS5_9BILA</name>
<dbReference type="EMBL" id="BTRK01000002">
    <property type="protein sequence ID" value="GMR39417.1"/>
    <property type="molecule type" value="Genomic_DNA"/>
</dbReference>
<dbReference type="Proteomes" id="UP001328107">
    <property type="component" value="Unassembled WGS sequence"/>
</dbReference>
<feature type="non-terminal residue" evidence="1">
    <location>
        <position position="82"/>
    </location>
</feature>
<reference evidence="2" key="1">
    <citation type="submission" date="2022-10" db="EMBL/GenBank/DDBJ databases">
        <title>Genome assembly of Pristionchus species.</title>
        <authorList>
            <person name="Yoshida K."/>
            <person name="Sommer R.J."/>
        </authorList>
    </citation>
    <scope>NUCLEOTIDE SEQUENCE [LARGE SCALE GENOMIC DNA]</scope>
    <source>
        <strain evidence="2">RS5460</strain>
    </source>
</reference>
<evidence type="ECO:0000313" key="1">
    <source>
        <dbReference type="EMBL" id="GMR39417.1"/>
    </source>
</evidence>
<comment type="caution">
    <text evidence="1">The sequence shown here is derived from an EMBL/GenBank/DDBJ whole genome shotgun (WGS) entry which is preliminary data.</text>
</comment>
<protein>
    <submittedName>
        <fullName evidence="1">Uncharacterized protein</fullName>
    </submittedName>
</protein>
<proteinExistence type="predicted"/>
<evidence type="ECO:0000313" key="2">
    <source>
        <dbReference type="Proteomes" id="UP001328107"/>
    </source>
</evidence>